<comment type="subcellular location">
    <subcellularLocation>
        <location evidence="1">Cell outer membrane</location>
    </subcellularLocation>
</comment>
<dbReference type="GO" id="GO:0009279">
    <property type="term" value="C:cell outer membrane"/>
    <property type="evidence" value="ECO:0007669"/>
    <property type="project" value="UniProtKB-SubCell"/>
</dbReference>
<proteinExistence type="predicted"/>
<evidence type="ECO:0000313" key="8">
    <source>
        <dbReference type="Proteomes" id="UP000279089"/>
    </source>
</evidence>
<keyword evidence="3" id="KW-0998">Cell outer membrane</keyword>
<dbReference type="InterPro" id="IPR037066">
    <property type="entry name" value="Plug_dom_sf"/>
</dbReference>
<dbReference type="Gene3D" id="2.40.170.20">
    <property type="entry name" value="TonB-dependent receptor, beta-barrel domain"/>
    <property type="match status" value="1"/>
</dbReference>
<dbReference type="AlphaFoldDB" id="A0A3N4M9P4"/>
<keyword evidence="7" id="KW-0675">Receptor</keyword>
<dbReference type="OrthoDB" id="905812at2"/>
<dbReference type="Pfam" id="PF14905">
    <property type="entry name" value="OMP_b-brl_3"/>
    <property type="match status" value="1"/>
</dbReference>
<dbReference type="EMBL" id="RMBX01000008">
    <property type="protein sequence ID" value="RPD40158.1"/>
    <property type="molecule type" value="Genomic_DNA"/>
</dbReference>
<name>A0A3N4M9P4_9BACT</name>
<keyword evidence="2" id="KW-0472">Membrane</keyword>
<accession>A0A3N4M9P4</accession>
<dbReference type="PANTHER" id="PTHR40980:SF4">
    <property type="entry name" value="TONB-DEPENDENT RECEPTOR-LIKE BETA-BARREL DOMAIN-CONTAINING PROTEIN"/>
    <property type="match status" value="1"/>
</dbReference>
<dbReference type="InterPro" id="IPR012910">
    <property type="entry name" value="Plug_dom"/>
</dbReference>
<feature type="chain" id="PRO_5018151202" evidence="4">
    <location>
        <begin position="20"/>
        <end position="727"/>
    </location>
</feature>
<dbReference type="SUPFAM" id="SSF56935">
    <property type="entry name" value="Porins"/>
    <property type="match status" value="1"/>
</dbReference>
<protein>
    <submittedName>
        <fullName evidence="7">TonB-dependent receptor</fullName>
    </submittedName>
</protein>
<feature type="domain" description="Outer membrane protein beta-barrel" evidence="6">
    <location>
        <begin position="291"/>
        <end position="706"/>
    </location>
</feature>
<dbReference type="RefSeq" id="WP_120517529.1">
    <property type="nucleotide sequence ID" value="NZ_QXZY01000009.1"/>
</dbReference>
<dbReference type="InterPro" id="IPR036942">
    <property type="entry name" value="Beta-barrel_TonB_sf"/>
</dbReference>
<evidence type="ECO:0000259" key="5">
    <source>
        <dbReference type="Pfam" id="PF07715"/>
    </source>
</evidence>
<reference evidence="8" key="1">
    <citation type="submission" date="2018-11" db="EMBL/GenBank/DDBJ databases">
        <title>Chitinophaga lutea sp.nov., isolate from arsenic contaminated soil.</title>
        <authorList>
            <person name="Zong Y."/>
        </authorList>
    </citation>
    <scope>NUCLEOTIDE SEQUENCE [LARGE SCALE GENOMIC DNA]</scope>
    <source>
        <strain evidence="8">YLT18</strain>
    </source>
</reference>
<comment type="caution">
    <text evidence="7">The sequence shown here is derived from an EMBL/GenBank/DDBJ whole genome shotgun (WGS) entry which is preliminary data.</text>
</comment>
<sequence length="727" mass="81187">MKTFICCLLVVICYCHAHAQDTSKPASRSLKEIIVTAKKEVIRSDIDKLIYYAENDITSSAGDASDVLRKAPMITVDAEGNVSVRGNANPRILLNGKQSSLFLRNTADALKSIPAAEISRIEIITNPSARYDGEGSAGIINIITKKSFRQGMNGNMNFGVSNLRNNGSINLAVKKNNFLFYTNLNGNFSFMRKRPGSYEREDFVYQTTNRQESIVYDRRRGAGAMAGIDFNWNKYNQLRVSVGMNGSRDLQRGEMTGSVTGNNMARQHFTGSMEAPGNGTGTDYYLDYTRRFRAEDKMLSFSFLVNKNNGNPEYLSSLQFNHPDHFFSEKAYKKNRNTEITFQGDFSSTLGKGKMESGVKAIIRDFVNDFKVYNYDPLVQDLLLNPGRTNLFEFRQNVVAGYWQYLVSLSKTITVRAGARAELTTLNTLSGQLHQTPSVNTHYINLLPALAIAKNMGSGKQQIKLSYSKRLHRPGTGYLNPFISASDSYNRTQGNPYLQPEIVHSPELGYSLNQGDNFYGITFFYRVTKKVIDRYTTISPDTTMGNTQAAISVTTYDNIGTSRSWGVNLTSSVKVGENLSLRGNLNINTNDTRSPSDKYYFSSRSAGSTVLSGNVNATLRLKKGISLEGFFTARTPQRTIQGYGNGFTLFNTAIRKNILNDAASIGIILTEPFRKGTRMISERNSVQFYEYTRVLTPNRSIAANFSVNFGKLKTKPASKRIFNDDLK</sequence>
<organism evidence="7 8">
    <name type="scientific">Chitinophaga barathri</name>
    <dbReference type="NCBI Taxonomy" id="1647451"/>
    <lineage>
        <taxon>Bacteria</taxon>
        <taxon>Pseudomonadati</taxon>
        <taxon>Bacteroidota</taxon>
        <taxon>Chitinophagia</taxon>
        <taxon>Chitinophagales</taxon>
        <taxon>Chitinophagaceae</taxon>
        <taxon>Chitinophaga</taxon>
    </lineage>
</organism>
<dbReference type="InterPro" id="IPR041700">
    <property type="entry name" value="OMP_b-brl_3"/>
</dbReference>
<keyword evidence="8" id="KW-1185">Reference proteome</keyword>
<evidence type="ECO:0000313" key="7">
    <source>
        <dbReference type="EMBL" id="RPD40158.1"/>
    </source>
</evidence>
<evidence type="ECO:0000256" key="4">
    <source>
        <dbReference type="SAM" id="SignalP"/>
    </source>
</evidence>
<dbReference type="Gene3D" id="2.170.130.10">
    <property type="entry name" value="TonB-dependent receptor, plug domain"/>
    <property type="match status" value="1"/>
</dbReference>
<dbReference type="Proteomes" id="UP000279089">
    <property type="component" value="Unassembled WGS sequence"/>
</dbReference>
<evidence type="ECO:0000256" key="1">
    <source>
        <dbReference type="ARBA" id="ARBA00004442"/>
    </source>
</evidence>
<gene>
    <name evidence="7" type="ORF">EG028_16020</name>
</gene>
<evidence type="ECO:0000259" key="6">
    <source>
        <dbReference type="Pfam" id="PF14905"/>
    </source>
</evidence>
<feature type="signal peptide" evidence="4">
    <location>
        <begin position="1"/>
        <end position="19"/>
    </location>
</feature>
<dbReference type="PANTHER" id="PTHR40980">
    <property type="entry name" value="PLUG DOMAIN-CONTAINING PROTEIN"/>
    <property type="match status" value="1"/>
</dbReference>
<dbReference type="Pfam" id="PF07715">
    <property type="entry name" value="Plug"/>
    <property type="match status" value="1"/>
</dbReference>
<evidence type="ECO:0000256" key="3">
    <source>
        <dbReference type="ARBA" id="ARBA00023237"/>
    </source>
</evidence>
<evidence type="ECO:0000256" key="2">
    <source>
        <dbReference type="ARBA" id="ARBA00023136"/>
    </source>
</evidence>
<keyword evidence="4" id="KW-0732">Signal</keyword>
<feature type="domain" description="TonB-dependent receptor plug" evidence="5">
    <location>
        <begin position="60"/>
        <end position="138"/>
    </location>
</feature>